<organism evidence="1 2">
    <name type="scientific">Chelatococcus sambhunathii</name>
    <dbReference type="NCBI Taxonomy" id="363953"/>
    <lineage>
        <taxon>Bacteria</taxon>
        <taxon>Pseudomonadati</taxon>
        <taxon>Pseudomonadota</taxon>
        <taxon>Alphaproteobacteria</taxon>
        <taxon>Hyphomicrobiales</taxon>
        <taxon>Chelatococcaceae</taxon>
        <taxon>Chelatococcus</taxon>
    </lineage>
</organism>
<accession>A0ABU1DF22</accession>
<sequence length="370" mass="42451">MAGNIEDVLRNSDGLKSILNEAKIAFFFRKKGWPSEQSKYYVDQDTGKLREIDVFASKHYSPPRLAPSDGSPIININVVCERKSLDNLNIIFHSPPPDLLWRNSLEHFWLGWIEELRDITLQIATDFSISDVRIINRVHDYLTARAYPINSRALCVHVDLTPPPVDIQVTAFREARGAKSFSDDTIEDARVGPLWNAIRANLSAIKAVRTQASIATRSWIHGIDFRLEGPDRFKKLAGFFIDTELLRNVFFHSFVVVDSRLWRVVRERVAEVHSARVFISTVDNETRYVDIVNARFSELYISNMLRHFSRSARKSNSRLKRFIESADWMPGQMEEELARILELPAGRESTNVFTSRLDNDFRKSPSNIGG</sequence>
<proteinExistence type="predicted"/>
<dbReference type="EMBL" id="JADBEO010000014">
    <property type="protein sequence ID" value="MDR4306651.1"/>
    <property type="molecule type" value="Genomic_DNA"/>
</dbReference>
<keyword evidence="2" id="KW-1185">Reference proteome</keyword>
<evidence type="ECO:0000313" key="1">
    <source>
        <dbReference type="EMBL" id="MDR4306651.1"/>
    </source>
</evidence>
<dbReference type="Proteomes" id="UP001181622">
    <property type="component" value="Unassembled WGS sequence"/>
</dbReference>
<gene>
    <name evidence="1" type="ORF">IHQ68_08475</name>
</gene>
<dbReference type="RefSeq" id="WP_309390713.1">
    <property type="nucleotide sequence ID" value="NZ_JADBEO010000014.1"/>
</dbReference>
<comment type="caution">
    <text evidence="1">The sequence shown here is derived from an EMBL/GenBank/DDBJ whole genome shotgun (WGS) entry which is preliminary data.</text>
</comment>
<protein>
    <submittedName>
        <fullName evidence="1">Uncharacterized protein</fullName>
    </submittedName>
</protein>
<name>A0ABU1DF22_9HYPH</name>
<reference evidence="1" key="1">
    <citation type="submission" date="2020-10" db="EMBL/GenBank/DDBJ databases">
        <authorList>
            <person name="Abbas A."/>
            <person name="Razzaq R."/>
            <person name="Waqas M."/>
            <person name="Abbas N."/>
            <person name="Nielsen T.K."/>
            <person name="Hansen L.H."/>
            <person name="Hussain S."/>
            <person name="Shahid M."/>
        </authorList>
    </citation>
    <scope>NUCLEOTIDE SEQUENCE</scope>
    <source>
        <strain evidence="1">S14</strain>
    </source>
</reference>
<evidence type="ECO:0000313" key="2">
    <source>
        <dbReference type="Proteomes" id="UP001181622"/>
    </source>
</evidence>